<accession>A0A7D9HB53</accession>
<evidence type="ECO:0000313" key="2">
    <source>
        <dbReference type="EMBL" id="CAB3979245.1"/>
    </source>
</evidence>
<dbReference type="Proteomes" id="UP001152795">
    <property type="component" value="Unassembled WGS sequence"/>
</dbReference>
<evidence type="ECO:0000313" key="3">
    <source>
        <dbReference type="Proteomes" id="UP001152795"/>
    </source>
</evidence>
<dbReference type="InterPro" id="IPR041588">
    <property type="entry name" value="Integrase_H2C2"/>
</dbReference>
<dbReference type="PANTHER" id="PTHR37984">
    <property type="entry name" value="PROTEIN CBG26694"/>
    <property type="match status" value="1"/>
</dbReference>
<dbReference type="Gene3D" id="1.10.340.70">
    <property type="match status" value="1"/>
</dbReference>
<keyword evidence="3" id="KW-1185">Reference proteome</keyword>
<dbReference type="OrthoDB" id="5975069at2759"/>
<comment type="caution">
    <text evidence="2">The sequence shown here is derived from an EMBL/GenBank/DDBJ whole genome shotgun (WGS) entry which is preliminary data.</text>
</comment>
<dbReference type="PANTHER" id="PTHR37984:SF5">
    <property type="entry name" value="PROTEIN NYNRIN-LIKE"/>
    <property type="match status" value="1"/>
</dbReference>
<dbReference type="EMBL" id="CACRXK020000180">
    <property type="protein sequence ID" value="CAB3979245.1"/>
    <property type="molecule type" value="Genomic_DNA"/>
</dbReference>
<dbReference type="InterPro" id="IPR050951">
    <property type="entry name" value="Retrovirus_Pol_polyprotein"/>
</dbReference>
<proteinExistence type="predicted"/>
<organism evidence="2 3">
    <name type="scientific">Paramuricea clavata</name>
    <name type="common">Red gorgonian</name>
    <name type="synonym">Violescent sea-whip</name>
    <dbReference type="NCBI Taxonomy" id="317549"/>
    <lineage>
        <taxon>Eukaryota</taxon>
        <taxon>Metazoa</taxon>
        <taxon>Cnidaria</taxon>
        <taxon>Anthozoa</taxon>
        <taxon>Octocorallia</taxon>
        <taxon>Malacalcyonacea</taxon>
        <taxon>Plexauridae</taxon>
        <taxon>Paramuricea</taxon>
    </lineage>
</organism>
<reference evidence="2" key="1">
    <citation type="submission" date="2020-04" db="EMBL/GenBank/DDBJ databases">
        <authorList>
            <person name="Alioto T."/>
            <person name="Alioto T."/>
            <person name="Gomez Garrido J."/>
        </authorList>
    </citation>
    <scope>NUCLEOTIDE SEQUENCE</scope>
    <source>
        <strain evidence="2">A484AB</strain>
    </source>
</reference>
<protein>
    <recommendedName>
        <fullName evidence="1">Integrase zinc-binding domain-containing protein</fullName>
    </recommendedName>
</protein>
<dbReference type="Pfam" id="PF17921">
    <property type="entry name" value="Integrase_H2C2"/>
    <property type="match status" value="1"/>
</dbReference>
<sequence>MPCNIPQPGETILLMDHLEETPVTGAEIEDWTKRDPVLSQAVRRRSKILAALHEAHPGVSRMKALTARSYVWWLGLDAEFEKEVKGRNKCQLHQAAFVSAPLHPREWPGQRRLHIDYAGSFHGEMVIVVLDAHSKYLEVHLMKSTTFGLPSRN</sequence>
<dbReference type="AlphaFoldDB" id="A0A7D9HB53"/>
<evidence type="ECO:0000259" key="1">
    <source>
        <dbReference type="Pfam" id="PF17921"/>
    </source>
</evidence>
<gene>
    <name evidence="2" type="ORF">PACLA_8A033104</name>
</gene>
<feature type="domain" description="Integrase zinc-binding" evidence="1">
    <location>
        <begin position="44"/>
        <end position="95"/>
    </location>
</feature>
<name>A0A7D9HB53_PARCT</name>